<evidence type="ECO:0000259" key="13">
    <source>
        <dbReference type="Pfam" id="PF00593"/>
    </source>
</evidence>
<dbReference type="Proteomes" id="UP000321436">
    <property type="component" value="Unassembled WGS sequence"/>
</dbReference>
<evidence type="ECO:0000256" key="10">
    <source>
        <dbReference type="PROSITE-ProRule" id="PRU01360"/>
    </source>
</evidence>
<dbReference type="GO" id="GO:0009279">
    <property type="term" value="C:cell outer membrane"/>
    <property type="evidence" value="ECO:0007669"/>
    <property type="project" value="UniProtKB-SubCell"/>
</dbReference>
<dbReference type="InterPro" id="IPR039426">
    <property type="entry name" value="TonB-dep_rcpt-like"/>
</dbReference>
<dbReference type="InterPro" id="IPR000531">
    <property type="entry name" value="Beta-barrel_TonB"/>
</dbReference>
<name>A0A512RPY7_9BACT</name>
<dbReference type="PROSITE" id="PS52016">
    <property type="entry name" value="TONB_DEPENDENT_REC_3"/>
    <property type="match status" value="1"/>
</dbReference>
<keyword evidence="4 10" id="KW-0812">Transmembrane</keyword>
<feature type="domain" description="TonB-dependent receptor-like beta-barrel" evidence="13">
    <location>
        <begin position="295"/>
        <end position="702"/>
    </location>
</feature>
<organism evidence="15 16">
    <name type="scientific">Chitinophaga cymbidii</name>
    <dbReference type="NCBI Taxonomy" id="1096750"/>
    <lineage>
        <taxon>Bacteria</taxon>
        <taxon>Pseudomonadati</taxon>
        <taxon>Bacteroidota</taxon>
        <taxon>Chitinophagia</taxon>
        <taxon>Chitinophagales</taxon>
        <taxon>Chitinophagaceae</taxon>
        <taxon>Chitinophaga</taxon>
    </lineage>
</organism>
<keyword evidence="5 12" id="KW-0732">Signal</keyword>
<comment type="caution">
    <text evidence="15">The sequence shown here is derived from an EMBL/GenBank/DDBJ whole genome shotgun (WGS) entry which is preliminary data.</text>
</comment>
<comment type="similarity">
    <text evidence="10 11">Belongs to the TonB-dependent receptor family.</text>
</comment>
<sequence length="745" mass="83632">MRINALLTLLLLSGTLQAQTIKGKLFGETGDEREILPGGTVQWIAGGPVAIVNENGVFELQADGVTEKRIVASFSGYRSDTIAWDGRTYLSITLKRTATDLTGVTVTDRRGAFISGTSVNKLEVINQRELSKAACCDLAGCFGTTASVQPQTTNIVTNSQELRILGLSGVYNQVLVDGLPMVQGLTYTYGISTFPGTIVENIYVSKGTTSVLQGYESISGQINLDTRHPDKADRLHLNAYINSFGEKHLNASGATVVGRNKKWHTLLALHSVQPSARIDGNADGFLDLPLLTRYMAYNKWKYGSDTENGLSAQFGLRFVNEKRIGGQKIYRGNGDKGSGQVYGQFVNFNQPEAYAKLNYRFSDRHVLALAASGSAHDQDAWFGTLAYTGRQQTAYINLQHEMKWGQHLLKYGISYRYQELTEDIRFVVADPTKTYAGKYLTRLRVPGVFAENTFHWADDKVVLIAGARMDRHQEEGWYFTPRTMLKYALNANHTFRASAGTGWRQVNLFSEQPVILTSSRNIVFTEALRSEEAMNWGVSHTWRFEAGSTKGTLSADFYQTRFQNQFFPDYDLDPSKIVIRNFDGVSRSNGVQVDALFVFVQQLEVRAAYNYLDVYRKENGTKVVLPFNPRNRLMSAVSYRTRNNKWQADVNAHWFDQMRLPDTQGNPEPYRRPSSSSPYTTVNVQGTFRLSTLEFYAGCENIANYRQPDPIISADNPFGPHFDLSSVWGPTRGREFYFGVRYTIK</sequence>
<dbReference type="InterPro" id="IPR012910">
    <property type="entry name" value="Plug_dom"/>
</dbReference>
<evidence type="ECO:0000256" key="12">
    <source>
        <dbReference type="SAM" id="SignalP"/>
    </source>
</evidence>
<dbReference type="EMBL" id="BKAU01000005">
    <property type="protein sequence ID" value="GEP97744.1"/>
    <property type="molecule type" value="Genomic_DNA"/>
</dbReference>
<dbReference type="PANTHER" id="PTHR30069:SF29">
    <property type="entry name" value="HEMOGLOBIN AND HEMOGLOBIN-HAPTOGLOBIN-BINDING PROTEIN 1-RELATED"/>
    <property type="match status" value="1"/>
</dbReference>
<dbReference type="GO" id="GO:0044718">
    <property type="term" value="P:siderophore transmembrane transport"/>
    <property type="evidence" value="ECO:0007669"/>
    <property type="project" value="TreeGrafter"/>
</dbReference>
<keyword evidence="2 10" id="KW-0813">Transport</keyword>
<feature type="chain" id="PRO_5022189901" evidence="12">
    <location>
        <begin position="19"/>
        <end position="745"/>
    </location>
</feature>
<dbReference type="InterPro" id="IPR037066">
    <property type="entry name" value="Plug_dom_sf"/>
</dbReference>
<evidence type="ECO:0000256" key="1">
    <source>
        <dbReference type="ARBA" id="ARBA00004571"/>
    </source>
</evidence>
<keyword evidence="16" id="KW-1185">Reference proteome</keyword>
<evidence type="ECO:0000256" key="8">
    <source>
        <dbReference type="ARBA" id="ARBA00023170"/>
    </source>
</evidence>
<keyword evidence="9 10" id="KW-0998">Cell outer membrane</keyword>
<dbReference type="GO" id="GO:0015344">
    <property type="term" value="F:siderophore uptake transmembrane transporter activity"/>
    <property type="evidence" value="ECO:0007669"/>
    <property type="project" value="TreeGrafter"/>
</dbReference>
<keyword evidence="8 15" id="KW-0675">Receptor</keyword>
<evidence type="ECO:0000256" key="3">
    <source>
        <dbReference type="ARBA" id="ARBA00022452"/>
    </source>
</evidence>
<keyword evidence="7 10" id="KW-0472">Membrane</keyword>
<keyword evidence="6 11" id="KW-0798">TonB box</keyword>
<keyword evidence="3 10" id="KW-1134">Transmembrane beta strand</keyword>
<feature type="domain" description="TonB-dependent receptor plug" evidence="14">
    <location>
        <begin position="122"/>
        <end position="220"/>
    </location>
</feature>
<dbReference type="AlphaFoldDB" id="A0A512RPY7"/>
<proteinExistence type="inferred from homology"/>
<dbReference type="Gene3D" id="2.170.130.10">
    <property type="entry name" value="TonB-dependent receptor, plug domain"/>
    <property type="match status" value="1"/>
</dbReference>
<comment type="subcellular location">
    <subcellularLocation>
        <location evidence="1 10">Cell outer membrane</location>
        <topology evidence="1 10">Multi-pass membrane protein</topology>
    </subcellularLocation>
</comment>
<evidence type="ECO:0000313" key="16">
    <source>
        <dbReference type="Proteomes" id="UP000321436"/>
    </source>
</evidence>
<dbReference type="Pfam" id="PF07715">
    <property type="entry name" value="Plug"/>
    <property type="match status" value="1"/>
</dbReference>
<dbReference type="Gene3D" id="2.40.170.20">
    <property type="entry name" value="TonB-dependent receptor, beta-barrel domain"/>
    <property type="match status" value="1"/>
</dbReference>
<protein>
    <submittedName>
        <fullName evidence="15">TonB-dependent receptor</fullName>
    </submittedName>
</protein>
<reference evidence="15 16" key="1">
    <citation type="submission" date="2019-07" db="EMBL/GenBank/DDBJ databases">
        <title>Whole genome shotgun sequence of Chitinophaga cymbidii NBRC 109752.</title>
        <authorList>
            <person name="Hosoyama A."/>
            <person name="Uohara A."/>
            <person name="Ohji S."/>
            <person name="Ichikawa N."/>
        </authorList>
    </citation>
    <scope>NUCLEOTIDE SEQUENCE [LARGE SCALE GENOMIC DNA]</scope>
    <source>
        <strain evidence="15 16">NBRC 109752</strain>
    </source>
</reference>
<evidence type="ECO:0000313" key="15">
    <source>
        <dbReference type="EMBL" id="GEP97744.1"/>
    </source>
</evidence>
<feature type="signal peptide" evidence="12">
    <location>
        <begin position="1"/>
        <end position="18"/>
    </location>
</feature>
<gene>
    <name evidence="15" type="ORF">CCY01nite_40040</name>
</gene>
<dbReference type="Pfam" id="PF00593">
    <property type="entry name" value="TonB_dep_Rec_b-barrel"/>
    <property type="match status" value="1"/>
</dbReference>
<dbReference type="SUPFAM" id="SSF56935">
    <property type="entry name" value="Porins"/>
    <property type="match status" value="1"/>
</dbReference>
<dbReference type="InterPro" id="IPR036942">
    <property type="entry name" value="Beta-barrel_TonB_sf"/>
</dbReference>
<evidence type="ECO:0000256" key="6">
    <source>
        <dbReference type="ARBA" id="ARBA00023077"/>
    </source>
</evidence>
<evidence type="ECO:0000256" key="9">
    <source>
        <dbReference type="ARBA" id="ARBA00023237"/>
    </source>
</evidence>
<dbReference type="OrthoDB" id="1109239at2"/>
<evidence type="ECO:0000259" key="14">
    <source>
        <dbReference type="Pfam" id="PF07715"/>
    </source>
</evidence>
<evidence type="ECO:0000256" key="4">
    <source>
        <dbReference type="ARBA" id="ARBA00022692"/>
    </source>
</evidence>
<evidence type="ECO:0000256" key="2">
    <source>
        <dbReference type="ARBA" id="ARBA00022448"/>
    </source>
</evidence>
<accession>A0A512RPY7</accession>
<evidence type="ECO:0000256" key="5">
    <source>
        <dbReference type="ARBA" id="ARBA00022729"/>
    </source>
</evidence>
<dbReference type="PANTHER" id="PTHR30069">
    <property type="entry name" value="TONB-DEPENDENT OUTER MEMBRANE RECEPTOR"/>
    <property type="match status" value="1"/>
</dbReference>
<evidence type="ECO:0000256" key="11">
    <source>
        <dbReference type="RuleBase" id="RU003357"/>
    </source>
</evidence>
<dbReference type="RefSeq" id="WP_146865626.1">
    <property type="nucleotide sequence ID" value="NZ_BKAU01000005.1"/>
</dbReference>
<evidence type="ECO:0000256" key="7">
    <source>
        <dbReference type="ARBA" id="ARBA00023136"/>
    </source>
</evidence>